<comment type="caution">
    <text evidence="1">The sequence shown here is derived from an EMBL/GenBank/DDBJ whole genome shotgun (WGS) entry which is preliminary data.</text>
</comment>
<evidence type="ECO:0008006" key="2">
    <source>
        <dbReference type="Google" id="ProtNLM"/>
    </source>
</evidence>
<proteinExistence type="predicted"/>
<protein>
    <recommendedName>
        <fullName evidence="2">Type I restriction enzyme R protein N-terminal domain-containing protein</fullName>
    </recommendedName>
</protein>
<evidence type="ECO:0000313" key="1">
    <source>
        <dbReference type="EMBL" id="GAH99045.1"/>
    </source>
</evidence>
<sequence length="345" mass="39136">MKVWQIATGEPGRDYRGLFFDHDMMIMGPSHLGDALSNRYARGSANSPNRQVHNFTHSPKQGDRILMRFAHDVIGIGQVPPGDEYQYSFNETFKCIYGWDLCHCRRVIWAENYELGGLASVYQNAKQKPTFTQVHEQNIVKIVRDIDNAYFERSPKEMPEIDASIYSDEELGVELFRAGISNKNINDILVALQQAERLCAWYPRCGRSPSENEIVSHIILPLFLGLGWSHQQIAVEWNKVDVAFFKKTPTNAENCVMVLEAKGLGKPLSDVLDQPKSYVQSLKLANVKHILTTDGENLFVYEKSGNEWISNPTGYLNIRTLQKEYVVPKNTSLVNTLVNLQPSAV</sequence>
<reference evidence="1" key="1">
    <citation type="journal article" date="2014" name="Front. Microbiol.">
        <title>High frequency of phylogenetically diverse reductive dehalogenase-homologous genes in deep subseafloor sedimentary metagenomes.</title>
        <authorList>
            <person name="Kawai M."/>
            <person name="Futagami T."/>
            <person name="Toyoda A."/>
            <person name="Takaki Y."/>
            <person name="Nishi S."/>
            <person name="Hori S."/>
            <person name="Arai W."/>
            <person name="Tsubouchi T."/>
            <person name="Morono Y."/>
            <person name="Uchiyama I."/>
            <person name="Ito T."/>
            <person name="Fujiyama A."/>
            <person name="Inagaki F."/>
            <person name="Takami H."/>
        </authorList>
    </citation>
    <scope>NUCLEOTIDE SEQUENCE</scope>
    <source>
        <strain evidence="1">Expedition CK06-06</strain>
    </source>
</reference>
<organism evidence="1">
    <name type="scientific">marine sediment metagenome</name>
    <dbReference type="NCBI Taxonomy" id="412755"/>
    <lineage>
        <taxon>unclassified sequences</taxon>
        <taxon>metagenomes</taxon>
        <taxon>ecological metagenomes</taxon>
    </lineage>
</organism>
<gene>
    <name evidence="1" type="ORF">S06H3_01829</name>
</gene>
<name>X1KZI1_9ZZZZ</name>
<accession>X1KZI1</accession>
<dbReference type="AlphaFoldDB" id="X1KZI1"/>
<dbReference type="EMBL" id="BARV01000488">
    <property type="protein sequence ID" value="GAH99045.1"/>
    <property type="molecule type" value="Genomic_DNA"/>
</dbReference>